<feature type="region of interest" description="Disordered" evidence="5">
    <location>
        <begin position="265"/>
        <end position="353"/>
    </location>
</feature>
<dbReference type="Pfam" id="PF01926">
    <property type="entry name" value="MMR_HSR1"/>
    <property type="match status" value="1"/>
</dbReference>
<keyword evidence="2" id="KW-0547">Nucleotide-binding</keyword>
<evidence type="ECO:0000313" key="7">
    <source>
        <dbReference type="EMBL" id="KAG0148068.1"/>
    </source>
</evidence>
<evidence type="ECO:0000259" key="6">
    <source>
        <dbReference type="Pfam" id="PF01926"/>
    </source>
</evidence>
<dbReference type="InterPro" id="IPR043358">
    <property type="entry name" value="GNL1-like"/>
</dbReference>
<dbReference type="InterPro" id="IPR027417">
    <property type="entry name" value="P-loop_NTPase"/>
</dbReference>
<dbReference type="GO" id="GO:0003924">
    <property type="term" value="F:GTPase activity"/>
    <property type="evidence" value="ECO:0007669"/>
    <property type="project" value="InterPro"/>
</dbReference>
<gene>
    <name evidence="7" type="ORF">CROQUDRAFT_61079</name>
</gene>
<dbReference type="Gene3D" id="3.40.50.300">
    <property type="entry name" value="P-loop containing nucleotide triphosphate hydrolases"/>
    <property type="match status" value="1"/>
</dbReference>
<keyword evidence="4" id="KW-0342">GTP-binding</keyword>
<sequence>MPVHKKQVHNHGLGKAIMNHRAKTKVTDRERLLHTTEIYDNKPISVTQETDLENFLNTATLAGTEFTAERQNVTILPAIGANSNNNSLPNPYLLTPDQQVKIELKHKEYQNLLQVPRRPNWTNQTTPTELERLERDSFLNWRKNLAELVETNQSLILTPFERNLEVWRQLWRVIERSELIIQIVDSRNPLKFRCQDLEKYVNELNMIENQSKKRKNLLLINKADLLSEIQREIWAEYLIGQGIEFAFFSAIDAVTLQEQEIDEEVRSKEKSAHQSHSFDDADDDDREEEEEDDEEEEEDEVKTSLAKGSDSNDAIQSEEPTKSSSQEQHHSKVLTQDTLSSTTPNMIQESHKNVNITANRTTIDPKLTKVLTVNELESFFLFHAKQNRPELSLNPDLQVDENQPQIKTVIGLVGYPNVGKSSTINALIGSKKVSVSSTPGKTKHFQTIHLSNEIILCDCPGLVFPQFATTKAELVCDGVLPIDQMRDHTGPIGLLLRRIPKSVLESTYGLDLGPEDDNEEPNVSTLLSAYAIARGYSTGGGGQGRPDEARAARPILKDYMKAKLLYCQPPPLPNLTPQDFNKLGNQKIQFNQESRKKAPINRVPINADTYIRPTNSRKSDALDQTFFKSINLNGVAPIPELKFNVKGRTAQLDSPNRLRLVPNNQFQIEKSKKHFKGKRSGRMKMRSGKGYDEF</sequence>
<feature type="compositionally biased region" description="Basic residues" evidence="5">
    <location>
        <begin position="673"/>
        <end position="687"/>
    </location>
</feature>
<dbReference type="OrthoDB" id="61815at2759"/>
<keyword evidence="8" id="KW-1185">Reference proteome</keyword>
<evidence type="ECO:0000256" key="5">
    <source>
        <dbReference type="SAM" id="MobiDB-lite"/>
    </source>
</evidence>
<feature type="compositionally biased region" description="Basic and acidic residues" evidence="5">
    <location>
        <begin position="265"/>
        <end position="279"/>
    </location>
</feature>
<evidence type="ECO:0000256" key="3">
    <source>
        <dbReference type="ARBA" id="ARBA00022801"/>
    </source>
</evidence>
<feature type="domain" description="G" evidence="6">
    <location>
        <begin position="410"/>
        <end position="464"/>
    </location>
</feature>
<dbReference type="PANTHER" id="PTHR45709">
    <property type="entry name" value="LARGE SUBUNIT GTPASE 1 HOMOLOG-RELATED"/>
    <property type="match status" value="1"/>
</dbReference>
<evidence type="ECO:0000313" key="8">
    <source>
        <dbReference type="Proteomes" id="UP000886653"/>
    </source>
</evidence>
<keyword evidence="1" id="KW-0963">Cytoplasm</keyword>
<dbReference type="PANTHER" id="PTHR45709:SF2">
    <property type="entry name" value="LARGE SUBUNIT GTPASE 1 HOMOLOG"/>
    <property type="match status" value="1"/>
</dbReference>
<organism evidence="7 8">
    <name type="scientific">Cronartium quercuum f. sp. fusiforme G11</name>
    <dbReference type="NCBI Taxonomy" id="708437"/>
    <lineage>
        <taxon>Eukaryota</taxon>
        <taxon>Fungi</taxon>
        <taxon>Dikarya</taxon>
        <taxon>Basidiomycota</taxon>
        <taxon>Pucciniomycotina</taxon>
        <taxon>Pucciniomycetes</taxon>
        <taxon>Pucciniales</taxon>
        <taxon>Coleosporiaceae</taxon>
        <taxon>Cronartium</taxon>
    </lineage>
</organism>
<dbReference type="GO" id="GO:0005525">
    <property type="term" value="F:GTP binding"/>
    <property type="evidence" value="ECO:0007669"/>
    <property type="project" value="UniProtKB-KW"/>
</dbReference>
<dbReference type="GO" id="GO:0000054">
    <property type="term" value="P:ribosomal subunit export from nucleus"/>
    <property type="evidence" value="ECO:0007669"/>
    <property type="project" value="TreeGrafter"/>
</dbReference>
<proteinExistence type="predicted"/>
<feature type="compositionally biased region" description="Acidic residues" evidence="5">
    <location>
        <begin position="280"/>
        <end position="300"/>
    </location>
</feature>
<feature type="compositionally biased region" description="Polar residues" evidence="5">
    <location>
        <begin position="333"/>
        <end position="353"/>
    </location>
</feature>
<keyword evidence="3" id="KW-0378">Hydrolase</keyword>
<dbReference type="SUPFAM" id="SSF52540">
    <property type="entry name" value="P-loop containing nucleoside triphosphate hydrolases"/>
    <property type="match status" value="1"/>
</dbReference>
<dbReference type="CDD" id="cd01857">
    <property type="entry name" value="HSR1_MMR1"/>
    <property type="match status" value="1"/>
</dbReference>
<feature type="region of interest" description="Disordered" evidence="5">
    <location>
        <begin position="673"/>
        <end position="694"/>
    </location>
</feature>
<protein>
    <recommendedName>
        <fullName evidence="6">G domain-containing protein</fullName>
    </recommendedName>
</protein>
<dbReference type="EMBL" id="MU167241">
    <property type="protein sequence ID" value="KAG0148068.1"/>
    <property type="molecule type" value="Genomic_DNA"/>
</dbReference>
<name>A0A9P6NPX6_9BASI</name>
<dbReference type="Proteomes" id="UP000886653">
    <property type="component" value="Unassembled WGS sequence"/>
</dbReference>
<reference evidence="7" key="1">
    <citation type="submission" date="2013-11" db="EMBL/GenBank/DDBJ databases">
        <title>Genome sequence of the fusiform rust pathogen reveals effectors for host alternation and coevolution with pine.</title>
        <authorList>
            <consortium name="DOE Joint Genome Institute"/>
            <person name="Smith K."/>
            <person name="Pendleton A."/>
            <person name="Kubisiak T."/>
            <person name="Anderson C."/>
            <person name="Salamov A."/>
            <person name="Aerts A."/>
            <person name="Riley R."/>
            <person name="Clum A."/>
            <person name="Lindquist E."/>
            <person name="Ence D."/>
            <person name="Campbell M."/>
            <person name="Kronenberg Z."/>
            <person name="Feau N."/>
            <person name="Dhillon B."/>
            <person name="Hamelin R."/>
            <person name="Burleigh J."/>
            <person name="Smith J."/>
            <person name="Yandell M."/>
            <person name="Nelson C."/>
            <person name="Grigoriev I."/>
            <person name="Davis J."/>
        </authorList>
    </citation>
    <scope>NUCLEOTIDE SEQUENCE</scope>
    <source>
        <strain evidence="7">G11</strain>
    </source>
</reference>
<dbReference type="GO" id="GO:0005829">
    <property type="term" value="C:cytosol"/>
    <property type="evidence" value="ECO:0007669"/>
    <property type="project" value="TreeGrafter"/>
</dbReference>
<accession>A0A9P6NPX6</accession>
<evidence type="ECO:0000256" key="1">
    <source>
        <dbReference type="ARBA" id="ARBA00022490"/>
    </source>
</evidence>
<evidence type="ECO:0000256" key="2">
    <source>
        <dbReference type="ARBA" id="ARBA00022741"/>
    </source>
</evidence>
<dbReference type="AlphaFoldDB" id="A0A9P6NPX6"/>
<evidence type="ECO:0000256" key="4">
    <source>
        <dbReference type="ARBA" id="ARBA00023134"/>
    </source>
</evidence>
<comment type="caution">
    <text evidence="7">The sequence shown here is derived from an EMBL/GenBank/DDBJ whole genome shotgun (WGS) entry which is preliminary data.</text>
</comment>
<dbReference type="InterPro" id="IPR006073">
    <property type="entry name" value="GTP-bd"/>
</dbReference>